<keyword evidence="2" id="KW-1185">Reference proteome</keyword>
<evidence type="ECO:0000313" key="1">
    <source>
        <dbReference type="EMBL" id="MBA8879129.1"/>
    </source>
</evidence>
<protein>
    <submittedName>
        <fullName evidence="1">Uncharacterized protein</fullName>
    </submittedName>
</protein>
<dbReference type="AlphaFoldDB" id="A0A839EJZ7"/>
<dbReference type="RefSeq" id="WP_182549785.1">
    <property type="nucleotide sequence ID" value="NZ_JACGXN010000003.1"/>
</dbReference>
<reference evidence="1 2" key="1">
    <citation type="submission" date="2020-07" db="EMBL/GenBank/DDBJ databases">
        <title>Genomic Encyclopedia of Type Strains, Phase IV (KMG-V): Genome sequencing to study the core and pangenomes of soil and plant-associated prokaryotes.</title>
        <authorList>
            <person name="Whitman W."/>
        </authorList>
    </citation>
    <scope>NUCLEOTIDE SEQUENCE [LARGE SCALE GENOMIC DNA]</scope>
    <source>
        <strain evidence="1 2">AN3</strain>
    </source>
</reference>
<organism evidence="1 2">
    <name type="scientific">Phyllobacterium myrsinacearum</name>
    <dbReference type="NCBI Taxonomy" id="28101"/>
    <lineage>
        <taxon>Bacteria</taxon>
        <taxon>Pseudomonadati</taxon>
        <taxon>Pseudomonadota</taxon>
        <taxon>Alphaproteobacteria</taxon>
        <taxon>Hyphomicrobiales</taxon>
        <taxon>Phyllobacteriaceae</taxon>
        <taxon>Phyllobacterium</taxon>
    </lineage>
</organism>
<proteinExistence type="predicted"/>
<accession>A0A839EJZ7</accession>
<name>A0A839EJZ7_9HYPH</name>
<dbReference type="Proteomes" id="UP000549052">
    <property type="component" value="Unassembled WGS sequence"/>
</dbReference>
<gene>
    <name evidence="1" type="ORF">FHW16_002847</name>
</gene>
<comment type="caution">
    <text evidence="1">The sequence shown here is derived from an EMBL/GenBank/DDBJ whole genome shotgun (WGS) entry which is preliminary data.</text>
</comment>
<dbReference type="EMBL" id="JACGXN010000003">
    <property type="protein sequence ID" value="MBA8879129.1"/>
    <property type="molecule type" value="Genomic_DNA"/>
</dbReference>
<evidence type="ECO:0000313" key="2">
    <source>
        <dbReference type="Proteomes" id="UP000549052"/>
    </source>
</evidence>
<sequence>MTKHGRQRRKTDDQFILDKAMERASGVLGRHADYDRVRSAITKFLDLGERDFGRLADMAVKVELSVARYEATQRAANTSDIVSNDIRSRMN</sequence>